<evidence type="ECO:0000256" key="3">
    <source>
        <dbReference type="ARBA" id="ARBA00022723"/>
    </source>
</evidence>
<dbReference type="OrthoDB" id="406634at2759"/>
<dbReference type="Gene3D" id="3.30.2020.30">
    <property type="match status" value="1"/>
</dbReference>
<keyword evidence="4" id="KW-0223">Dioxygenase</keyword>
<dbReference type="EMBL" id="BDGX01000026">
    <property type="protein sequence ID" value="GAV50627.1"/>
    <property type="molecule type" value="Genomic_DNA"/>
</dbReference>
<dbReference type="GO" id="GO:0005739">
    <property type="term" value="C:mitochondrion"/>
    <property type="evidence" value="ECO:0007669"/>
    <property type="project" value="TreeGrafter"/>
</dbReference>
<dbReference type="InterPro" id="IPR003819">
    <property type="entry name" value="TauD/TfdA-like"/>
</dbReference>
<reference evidence="8 9" key="1">
    <citation type="submission" date="2016-08" db="EMBL/GenBank/DDBJ databases">
        <title>Draft genome sequence of allopolyploid Zygosaccharomyces rouxii.</title>
        <authorList>
            <person name="Watanabe J."/>
            <person name="Uehara K."/>
            <person name="Mogi Y."/>
            <person name="Tsukioka Y."/>
        </authorList>
    </citation>
    <scope>NUCLEOTIDE SEQUENCE [LARGE SCALE GENOMIC DNA]</scope>
    <source>
        <strain evidence="8 9">NBRC 110957</strain>
    </source>
</reference>
<comment type="similarity">
    <text evidence="2">Belongs to the gamma-BBH/TMLD family.</text>
</comment>
<dbReference type="Gene3D" id="3.60.130.10">
    <property type="entry name" value="Clavaminate synthase-like"/>
    <property type="match status" value="1"/>
</dbReference>
<keyword evidence="3" id="KW-0479">Metal-binding</keyword>
<evidence type="ECO:0000256" key="2">
    <source>
        <dbReference type="ARBA" id="ARBA00008654"/>
    </source>
</evidence>
<gene>
    <name evidence="8" type="ORF">ZYGR_0Z00500</name>
</gene>
<comment type="caution">
    <text evidence="8">The sequence shown here is derived from an EMBL/GenBank/DDBJ whole genome shotgun (WGS) entry which is preliminary data.</text>
</comment>
<dbReference type="Proteomes" id="UP000187013">
    <property type="component" value="Unassembled WGS sequence"/>
</dbReference>
<keyword evidence="6" id="KW-0408">Iron</keyword>
<comment type="cofactor">
    <cofactor evidence="1">
        <name>Fe(2+)</name>
        <dbReference type="ChEBI" id="CHEBI:29033"/>
    </cofactor>
</comment>
<feature type="domain" description="TauD/TfdA-like" evidence="7">
    <location>
        <begin position="176"/>
        <end position="442"/>
    </location>
</feature>
<evidence type="ECO:0000256" key="1">
    <source>
        <dbReference type="ARBA" id="ARBA00001954"/>
    </source>
</evidence>
<evidence type="ECO:0000256" key="6">
    <source>
        <dbReference type="ARBA" id="ARBA00023004"/>
    </source>
</evidence>
<evidence type="ECO:0000256" key="4">
    <source>
        <dbReference type="ARBA" id="ARBA00022964"/>
    </source>
</evidence>
<dbReference type="CDD" id="cd00250">
    <property type="entry name" value="CAS_like"/>
    <property type="match status" value="1"/>
</dbReference>
<evidence type="ECO:0000259" key="7">
    <source>
        <dbReference type="Pfam" id="PF02668"/>
    </source>
</evidence>
<evidence type="ECO:0000313" key="8">
    <source>
        <dbReference type="EMBL" id="GAV50627.1"/>
    </source>
</evidence>
<name>A0A1Q3A4L9_ZYGRO</name>
<proteinExistence type="inferred from homology"/>
<sequence length="460" mass="52365">MYLRSAFKKCTRFYSAGVPLLKNSNGIGFDVAALRDSGRIIKALSNDKSTTITFVSDDLPDGKPYTVAFNNLFLRDSSRSPKSVDPTTGQKLLTTSQLSRNPLSTTPISVQVTPEGKFVSIKWEDGDSYNYPLEFIYKFKGSSFVTESMRITSPNPKTLFWDEETLNNHRDEVMGTDYEAYMHDDNHLYQLLRTLQKFGIVFINGVPQGDHGAIKKIAERIGPIRNTFYGETFDVKGANNETPNIAYSNLALPLHMDLLYMENVPEYQLLHTINNPKEGSGGVNVFVDGFRAANEVRELDTISYQALQNVPINYHYSRGDKRYYQSKPMIEHHESHKGNTLDDYFDGLIKAVNYSPPFQAPFTFGIHAKSPESDACKSKLAERHMFNDFTNGLELFEDCITDKSNQFEIKLPPNSCVILDNRRVLHARSAYSSDSRWIKGCYMDKDTIISRLNYLREKFL</sequence>
<evidence type="ECO:0000256" key="5">
    <source>
        <dbReference type="ARBA" id="ARBA00023002"/>
    </source>
</evidence>
<dbReference type="InterPro" id="IPR050411">
    <property type="entry name" value="AlphaKG_dependent_hydroxylases"/>
</dbReference>
<dbReference type="InterPro" id="IPR042098">
    <property type="entry name" value="TauD-like_sf"/>
</dbReference>
<dbReference type="GO" id="GO:0051213">
    <property type="term" value="F:dioxygenase activity"/>
    <property type="evidence" value="ECO:0007669"/>
    <property type="project" value="UniProtKB-KW"/>
</dbReference>
<protein>
    <recommendedName>
        <fullName evidence="7">TauD/TfdA-like domain-containing protein</fullName>
    </recommendedName>
</protein>
<dbReference type="InterPro" id="IPR038492">
    <property type="entry name" value="GBBH-like_N_sf"/>
</dbReference>
<dbReference type="eggNOG" id="KOG3888">
    <property type="taxonomic scope" value="Eukaryota"/>
</dbReference>
<dbReference type="PANTHER" id="PTHR10696">
    <property type="entry name" value="GAMMA-BUTYROBETAINE HYDROXYLASE-RELATED"/>
    <property type="match status" value="1"/>
</dbReference>
<keyword evidence="5" id="KW-0560">Oxidoreductase</keyword>
<dbReference type="PANTHER" id="PTHR10696:SF25">
    <property type="entry name" value="OXIDOREDUCTASE AIM17-RELATED"/>
    <property type="match status" value="1"/>
</dbReference>
<dbReference type="SUPFAM" id="SSF51197">
    <property type="entry name" value="Clavaminate synthase-like"/>
    <property type="match status" value="1"/>
</dbReference>
<dbReference type="Pfam" id="PF02668">
    <property type="entry name" value="TauD"/>
    <property type="match status" value="1"/>
</dbReference>
<evidence type="ECO:0000313" key="9">
    <source>
        <dbReference type="Proteomes" id="UP000187013"/>
    </source>
</evidence>
<accession>A0A1Q3A4L9</accession>
<dbReference type="GO" id="GO:0045329">
    <property type="term" value="P:carnitine biosynthetic process"/>
    <property type="evidence" value="ECO:0007669"/>
    <property type="project" value="TreeGrafter"/>
</dbReference>
<organism evidence="8 9">
    <name type="scientific">Zygosaccharomyces rouxii</name>
    <dbReference type="NCBI Taxonomy" id="4956"/>
    <lineage>
        <taxon>Eukaryota</taxon>
        <taxon>Fungi</taxon>
        <taxon>Dikarya</taxon>
        <taxon>Ascomycota</taxon>
        <taxon>Saccharomycotina</taxon>
        <taxon>Saccharomycetes</taxon>
        <taxon>Saccharomycetales</taxon>
        <taxon>Saccharomycetaceae</taxon>
        <taxon>Zygosaccharomyces</taxon>
    </lineage>
</organism>
<dbReference type="GO" id="GO:0046872">
    <property type="term" value="F:metal ion binding"/>
    <property type="evidence" value="ECO:0007669"/>
    <property type="project" value="UniProtKB-KW"/>
</dbReference>
<dbReference type="AlphaFoldDB" id="A0A1Q3A4L9"/>